<dbReference type="GO" id="GO:0003700">
    <property type="term" value="F:DNA-binding transcription factor activity"/>
    <property type="evidence" value="ECO:0007669"/>
    <property type="project" value="InterPro"/>
</dbReference>
<keyword evidence="6" id="KW-0804">Transcription</keyword>
<dbReference type="RefSeq" id="WP_089688691.1">
    <property type="nucleotide sequence ID" value="NZ_FNFO01000020.1"/>
</dbReference>
<feature type="binding site" evidence="7">
    <location>
        <position position="100"/>
    </location>
    <ligand>
        <name>Zn(2+)</name>
        <dbReference type="ChEBI" id="CHEBI:29105"/>
    </ligand>
</feature>
<keyword evidence="3 7" id="KW-0862">Zinc</keyword>
<feature type="binding site" evidence="7">
    <location>
        <position position="136"/>
    </location>
    <ligand>
        <name>Zn(2+)</name>
        <dbReference type="ChEBI" id="CHEBI:29105"/>
    </ligand>
</feature>
<accession>A0A1G9VET8</accession>
<evidence type="ECO:0000256" key="6">
    <source>
        <dbReference type="ARBA" id="ARBA00023163"/>
    </source>
</evidence>
<sequence length="141" mass="15779">MDNTKPIRELLHAHGLKKTPIRAEMLELFMGHDVALSASDLLAKLTANHDRVTVYRALNSFEERGILHRASEDGQGVKYAMCGHQCPDEQHTDQHAHFVCDECHQTYCLEEVAIPDVEVSDAFSVNRVNYTLSGICKACKA</sequence>
<proteinExistence type="inferred from homology"/>
<evidence type="ECO:0000256" key="5">
    <source>
        <dbReference type="ARBA" id="ARBA00023125"/>
    </source>
</evidence>
<dbReference type="OrthoDB" id="594893at2"/>
<gene>
    <name evidence="8" type="ORF">SAMN05421823_12015</name>
</gene>
<dbReference type="Gene3D" id="1.10.10.10">
    <property type="entry name" value="Winged helix-like DNA-binding domain superfamily/Winged helix DNA-binding domain"/>
    <property type="match status" value="1"/>
</dbReference>
<dbReference type="GO" id="GO:0008270">
    <property type="term" value="F:zinc ion binding"/>
    <property type="evidence" value="ECO:0007669"/>
    <property type="project" value="TreeGrafter"/>
</dbReference>
<dbReference type="PANTHER" id="PTHR33202">
    <property type="entry name" value="ZINC UPTAKE REGULATION PROTEIN"/>
    <property type="match status" value="1"/>
</dbReference>
<evidence type="ECO:0000313" key="8">
    <source>
        <dbReference type="EMBL" id="SDM70714.1"/>
    </source>
</evidence>
<dbReference type="PANTHER" id="PTHR33202:SF22">
    <property type="entry name" value="HYDROGEN PEROXIDE SENSITIVE REPRESSOR"/>
    <property type="match status" value="1"/>
</dbReference>
<evidence type="ECO:0000256" key="1">
    <source>
        <dbReference type="ARBA" id="ARBA00007957"/>
    </source>
</evidence>
<dbReference type="InterPro" id="IPR043135">
    <property type="entry name" value="Fur_C"/>
</dbReference>
<evidence type="ECO:0000313" key="9">
    <source>
        <dbReference type="Proteomes" id="UP000198510"/>
    </source>
</evidence>
<dbReference type="InterPro" id="IPR036390">
    <property type="entry name" value="WH_DNA-bd_sf"/>
</dbReference>
<dbReference type="AlphaFoldDB" id="A0A1G9VET8"/>
<protein>
    <submittedName>
        <fullName evidence="8">Fur family transcriptional regulator, ferric uptake regulator</fullName>
    </submittedName>
</protein>
<dbReference type="GO" id="GO:1900376">
    <property type="term" value="P:regulation of secondary metabolite biosynthetic process"/>
    <property type="evidence" value="ECO:0007669"/>
    <property type="project" value="TreeGrafter"/>
</dbReference>
<dbReference type="InterPro" id="IPR036388">
    <property type="entry name" value="WH-like_DNA-bd_sf"/>
</dbReference>
<evidence type="ECO:0000256" key="7">
    <source>
        <dbReference type="PIRSR" id="PIRSR602481-1"/>
    </source>
</evidence>
<comment type="similarity">
    <text evidence="1">Belongs to the Fur family.</text>
</comment>
<comment type="cofactor">
    <cofactor evidence="7">
        <name>Zn(2+)</name>
        <dbReference type="ChEBI" id="CHEBI:29105"/>
    </cofactor>
    <text evidence="7">Binds 1 zinc ion per subunit.</text>
</comment>
<dbReference type="SUPFAM" id="SSF46785">
    <property type="entry name" value="Winged helix' DNA-binding domain"/>
    <property type="match status" value="1"/>
</dbReference>
<dbReference type="GO" id="GO:0000976">
    <property type="term" value="F:transcription cis-regulatory region binding"/>
    <property type="evidence" value="ECO:0007669"/>
    <property type="project" value="TreeGrafter"/>
</dbReference>
<evidence type="ECO:0000256" key="2">
    <source>
        <dbReference type="ARBA" id="ARBA00022491"/>
    </source>
</evidence>
<keyword evidence="5" id="KW-0238">DNA-binding</keyword>
<keyword evidence="4" id="KW-0805">Transcription regulation</keyword>
<dbReference type="InterPro" id="IPR002481">
    <property type="entry name" value="FUR"/>
</dbReference>
<reference evidence="8 9" key="1">
    <citation type="submission" date="2016-10" db="EMBL/GenBank/DDBJ databases">
        <authorList>
            <person name="de Groot N.N."/>
        </authorList>
    </citation>
    <scope>NUCLEOTIDE SEQUENCE [LARGE SCALE GENOMIC DNA]</scope>
    <source>
        <strain evidence="8 9">DSM 25186</strain>
    </source>
</reference>
<dbReference type="STRING" id="1075417.SAMN05421823_12015"/>
<evidence type="ECO:0000256" key="4">
    <source>
        <dbReference type="ARBA" id="ARBA00023015"/>
    </source>
</evidence>
<dbReference type="Pfam" id="PF01475">
    <property type="entry name" value="FUR"/>
    <property type="match status" value="1"/>
</dbReference>
<name>A0A1G9VET8_9BACT</name>
<dbReference type="GO" id="GO:0045892">
    <property type="term" value="P:negative regulation of DNA-templated transcription"/>
    <property type="evidence" value="ECO:0007669"/>
    <property type="project" value="TreeGrafter"/>
</dbReference>
<keyword evidence="7" id="KW-0479">Metal-binding</keyword>
<feature type="binding site" evidence="7">
    <location>
        <position position="139"/>
    </location>
    <ligand>
        <name>Zn(2+)</name>
        <dbReference type="ChEBI" id="CHEBI:29105"/>
    </ligand>
</feature>
<feature type="binding site" evidence="7">
    <location>
        <position position="103"/>
    </location>
    <ligand>
        <name>Zn(2+)</name>
        <dbReference type="ChEBI" id="CHEBI:29105"/>
    </ligand>
</feature>
<organism evidence="8 9">
    <name type="scientific">Catalinimonas alkaloidigena</name>
    <dbReference type="NCBI Taxonomy" id="1075417"/>
    <lineage>
        <taxon>Bacteria</taxon>
        <taxon>Pseudomonadati</taxon>
        <taxon>Bacteroidota</taxon>
        <taxon>Cytophagia</taxon>
        <taxon>Cytophagales</taxon>
        <taxon>Catalimonadaceae</taxon>
        <taxon>Catalinimonas</taxon>
    </lineage>
</organism>
<dbReference type="Gene3D" id="3.30.1490.190">
    <property type="match status" value="1"/>
</dbReference>
<dbReference type="EMBL" id="FNFO01000020">
    <property type="protein sequence ID" value="SDM70714.1"/>
    <property type="molecule type" value="Genomic_DNA"/>
</dbReference>
<keyword evidence="2" id="KW-0678">Repressor</keyword>
<keyword evidence="9" id="KW-1185">Reference proteome</keyword>
<dbReference type="Proteomes" id="UP000198510">
    <property type="component" value="Unassembled WGS sequence"/>
</dbReference>
<evidence type="ECO:0000256" key="3">
    <source>
        <dbReference type="ARBA" id="ARBA00022833"/>
    </source>
</evidence>